<feature type="transmembrane region" description="Helical" evidence="5">
    <location>
        <begin position="12"/>
        <end position="33"/>
    </location>
</feature>
<gene>
    <name evidence="7" type="ORF">SAMN04488047_10672</name>
</gene>
<dbReference type="GO" id="GO:0003677">
    <property type="term" value="F:DNA binding"/>
    <property type="evidence" value="ECO:0007669"/>
    <property type="project" value="InterPro"/>
</dbReference>
<keyword evidence="5" id="KW-0812">Transmembrane</keyword>
<feature type="domain" description="Exonuclease" evidence="6">
    <location>
        <begin position="271"/>
        <end position="436"/>
    </location>
</feature>
<dbReference type="GO" id="GO:0005829">
    <property type="term" value="C:cytosol"/>
    <property type="evidence" value="ECO:0007669"/>
    <property type="project" value="TreeGrafter"/>
</dbReference>
<dbReference type="PANTHER" id="PTHR30231:SF41">
    <property type="entry name" value="DNA POLYMERASE III SUBUNIT EPSILON"/>
    <property type="match status" value="1"/>
</dbReference>
<accession>A0A1I5Q5R7</accession>
<dbReference type="RefSeq" id="WP_093420816.1">
    <property type="nucleotide sequence ID" value="NZ_FOXA01000006.1"/>
</dbReference>
<dbReference type="InterPro" id="IPR036397">
    <property type="entry name" value="RNaseH_sf"/>
</dbReference>
<comment type="subunit">
    <text evidence="3">DNA polymerase III contains a core (composed of alpha, epsilon and theta chains) that associates with a tau subunit. This core dimerizes to form the POLIII' complex. PolIII' associates with the gamma complex (composed of gamma, delta, delta', psi and chi chains) and with the beta chain to form the complete DNA polymerase III complex.</text>
</comment>
<name>A0A1I5Q5R7_9RHOB</name>
<evidence type="ECO:0000313" key="7">
    <source>
        <dbReference type="EMBL" id="SFP41340.1"/>
    </source>
</evidence>
<dbReference type="STRING" id="441119.SAMN04488047_10672"/>
<dbReference type="InterPro" id="IPR012337">
    <property type="entry name" value="RNaseH-like_sf"/>
</dbReference>
<dbReference type="GO" id="GO:0003887">
    <property type="term" value="F:DNA-directed DNA polymerase activity"/>
    <property type="evidence" value="ECO:0007669"/>
    <property type="project" value="UniProtKB-EC"/>
</dbReference>
<dbReference type="OrthoDB" id="9804290at2"/>
<comment type="catalytic activity">
    <reaction evidence="4">
        <text>DNA(n) + a 2'-deoxyribonucleoside 5'-triphosphate = DNA(n+1) + diphosphate</text>
        <dbReference type="Rhea" id="RHEA:22508"/>
        <dbReference type="Rhea" id="RHEA-COMP:17339"/>
        <dbReference type="Rhea" id="RHEA-COMP:17340"/>
        <dbReference type="ChEBI" id="CHEBI:33019"/>
        <dbReference type="ChEBI" id="CHEBI:61560"/>
        <dbReference type="ChEBI" id="CHEBI:173112"/>
        <dbReference type="EC" id="2.7.7.7"/>
    </reaction>
</comment>
<dbReference type="EMBL" id="FOXA01000006">
    <property type="protein sequence ID" value="SFP41340.1"/>
    <property type="molecule type" value="Genomic_DNA"/>
</dbReference>
<comment type="function">
    <text evidence="2">DNA polymerase III is a complex, multichain enzyme responsible for most of the replicative synthesis in bacteria. The epsilon subunit contain the editing function and is a proofreading 3'-5' exonuclease.</text>
</comment>
<dbReference type="FunFam" id="3.30.420.10:FF:000045">
    <property type="entry name" value="3'-5' exonuclease DinG"/>
    <property type="match status" value="1"/>
</dbReference>
<keyword evidence="5" id="KW-0472">Membrane</keyword>
<dbReference type="InterPro" id="IPR013520">
    <property type="entry name" value="Ribonucl_H"/>
</dbReference>
<organism evidence="7 8">
    <name type="scientific">Tranquillimonas alkanivorans</name>
    <dbReference type="NCBI Taxonomy" id="441119"/>
    <lineage>
        <taxon>Bacteria</taxon>
        <taxon>Pseudomonadati</taxon>
        <taxon>Pseudomonadota</taxon>
        <taxon>Alphaproteobacteria</taxon>
        <taxon>Rhodobacterales</taxon>
        <taxon>Roseobacteraceae</taxon>
        <taxon>Tranquillimonas</taxon>
    </lineage>
</organism>
<dbReference type="GO" id="GO:0008408">
    <property type="term" value="F:3'-5' exonuclease activity"/>
    <property type="evidence" value="ECO:0007669"/>
    <property type="project" value="TreeGrafter"/>
</dbReference>
<dbReference type="SUPFAM" id="SSF53098">
    <property type="entry name" value="Ribonuclease H-like"/>
    <property type="match status" value="1"/>
</dbReference>
<dbReference type="Proteomes" id="UP000199356">
    <property type="component" value="Unassembled WGS sequence"/>
</dbReference>
<reference evidence="7 8" key="1">
    <citation type="submission" date="2016-10" db="EMBL/GenBank/DDBJ databases">
        <authorList>
            <person name="de Groot N.N."/>
        </authorList>
    </citation>
    <scope>NUCLEOTIDE SEQUENCE [LARGE SCALE GENOMIC DNA]</scope>
    <source>
        <strain evidence="7 8">DSM 19547</strain>
    </source>
</reference>
<protein>
    <recommendedName>
        <fullName evidence="1">DNA-directed DNA polymerase</fullName>
        <ecNumber evidence="1">2.7.7.7</ecNumber>
    </recommendedName>
</protein>
<feature type="transmembrane region" description="Helical" evidence="5">
    <location>
        <begin position="45"/>
        <end position="66"/>
    </location>
</feature>
<dbReference type="SMART" id="SM00479">
    <property type="entry name" value="EXOIII"/>
    <property type="match status" value="1"/>
</dbReference>
<dbReference type="Pfam" id="PF00929">
    <property type="entry name" value="RNase_T"/>
    <property type="match status" value="1"/>
</dbReference>
<evidence type="ECO:0000259" key="6">
    <source>
        <dbReference type="SMART" id="SM00479"/>
    </source>
</evidence>
<evidence type="ECO:0000256" key="1">
    <source>
        <dbReference type="ARBA" id="ARBA00012417"/>
    </source>
</evidence>
<keyword evidence="8" id="KW-1185">Reference proteome</keyword>
<evidence type="ECO:0000256" key="3">
    <source>
        <dbReference type="ARBA" id="ARBA00026073"/>
    </source>
</evidence>
<evidence type="ECO:0000256" key="5">
    <source>
        <dbReference type="SAM" id="Phobius"/>
    </source>
</evidence>
<proteinExistence type="predicted"/>
<dbReference type="InterPro" id="IPR006054">
    <property type="entry name" value="DnaQ"/>
</dbReference>
<dbReference type="GO" id="GO:0045004">
    <property type="term" value="P:DNA replication proofreading"/>
    <property type="evidence" value="ECO:0007669"/>
    <property type="project" value="TreeGrafter"/>
</dbReference>
<evidence type="ECO:0000313" key="8">
    <source>
        <dbReference type="Proteomes" id="UP000199356"/>
    </source>
</evidence>
<dbReference type="CDD" id="cd06127">
    <property type="entry name" value="DEDDh"/>
    <property type="match status" value="1"/>
</dbReference>
<sequence length="463" mass="48446">MRRPGLRQRVAFFFALAAAGGLAALAAGLFLGYRQAASADVSPFITAGVVAGLGLLGVLVAIWLLFDENVAKPVIRLAAQLRARAHGGADTPVDLGNAHWLDDLAPAAAAVADRLGRSTFDAAETLAERTAELAAEKDRLAAVLTGTPVAVSIVGPTHKLVLYDGQSADLLGQEGPVRLNASIFEYLRPGPIESTLADLRREGLRRAPLVAETVSGRVCTGHIRLMGEAAGYMLMLEPLAPEAERPLTYDFALLEGRDGAASRDTPLRDLSFVVFDTETTGLDPDTDAIVQIGAVRVLGGRIVPGEVFETLVDPGRQIPAASSRVHGITDAAVSGSPGPAEAAQAFRRFADGSVPVAHNAPFDMAMLRRAGAAPEPPVLDTVLISAAVFGGHEAHTLDALAERLGVTLPEAERHTALGDARATAQVLIRLLAVCDGRGLNTLGALIDEMTRHERIVEALVGEG</sequence>
<evidence type="ECO:0000256" key="2">
    <source>
        <dbReference type="ARBA" id="ARBA00025483"/>
    </source>
</evidence>
<keyword evidence="5" id="KW-1133">Transmembrane helix</keyword>
<evidence type="ECO:0000256" key="4">
    <source>
        <dbReference type="ARBA" id="ARBA00049244"/>
    </source>
</evidence>
<dbReference type="EC" id="2.7.7.7" evidence="1"/>
<dbReference type="AlphaFoldDB" id="A0A1I5Q5R7"/>
<dbReference type="NCBIfam" id="TIGR00573">
    <property type="entry name" value="dnaq"/>
    <property type="match status" value="1"/>
</dbReference>
<dbReference type="Gene3D" id="3.30.420.10">
    <property type="entry name" value="Ribonuclease H-like superfamily/Ribonuclease H"/>
    <property type="match status" value="1"/>
</dbReference>
<dbReference type="PANTHER" id="PTHR30231">
    <property type="entry name" value="DNA POLYMERASE III SUBUNIT EPSILON"/>
    <property type="match status" value="1"/>
</dbReference>